<dbReference type="NCBIfam" id="TIGR03455">
    <property type="entry name" value="HisG_C-term"/>
    <property type="match status" value="1"/>
</dbReference>
<proteinExistence type="predicted"/>
<comment type="caution">
    <text evidence="2">The sequence shown here is derived from an EMBL/GenBank/DDBJ whole genome shotgun (WGS) entry which is preliminary data.</text>
</comment>
<dbReference type="InterPro" id="IPR013115">
    <property type="entry name" value="HisG_C"/>
</dbReference>
<accession>A0ABQ6MKK7</accession>
<name>A0ABQ6MKK7_9STRA</name>
<protein>
    <recommendedName>
        <fullName evidence="1">Histidine biosynthesis HisG C-terminal domain-containing protein</fullName>
    </recommendedName>
</protein>
<reference evidence="2 3" key="1">
    <citation type="journal article" date="2023" name="Commun. Biol.">
        <title>Genome analysis of Parmales, the sister group of diatoms, reveals the evolutionary specialization of diatoms from phago-mixotrophs to photoautotrophs.</title>
        <authorList>
            <person name="Ban H."/>
            <person name="Sato S."/>
            <person name="Yoshikawa S."/>
            <person name="Yamada K."/>
            <person name="Nakamura Y."/>
            <person name="Ichinomiya M."/>
            <person name="Sato N."/>
            <person name="Blanc-Mathieu R."/>
            <person name="Endo H."/>
            <person name="Kuwata A."/>
            <person name="Ogata H."/>
        </authorList>
    </citation>
    <scope>NUCLEOTIDE SEQUENCE [LARGE SCALE GENOMIC DNA]</scope>
</reference>
<dbReference type="InterPro" id="IPR011322">
    <property type="entry name" value="N-reg_PII-like_a/b"/>
</dbReference>
<feature type="domain" description="Histidine biosynthesis HisG C-terminal" evidence="1">
    <location>
        <begin position="1"/>
        <end position="68"/>
    </location>
</feature>
<gene>
    <name evidence="2" type="ORF">TeGR_g9953</name>
</gene>
<dbReference type="InterPro" id="IPR015867">
    <property type="entry name" value="N-reg_PII/ATP_PRibTrfase_C"/>
</dbReference>
<evidence type="ECO:0000259" key="1">
    <source>
        <dbReference type="Pfam" id="PF08029"/>
    </source>
</evidence>
<evidence type="ECO:0000313" key="3">
    <source>
        <dbReference type="Proteomes" id="UP001165060"/>
    </source>
</evidence>
<dbReference type="Pfam" id="PF08029">
    <property type="entry name" value="HisG_C"/>
    <property type="match status" value="1"/>
</dbReference>
<evidence type="ECO:0000313" key="2">
    <source>
        <dbReference type="EMBL" id="GMI27560.1"/>
    </source>
</evidence>
<sequence length="71" mass="7561">MISYNIPRNLLSQAAAITPGKSSPTVTGLEDANYCSVSSLIAKKDSAKKMDELEKVGATDILLFAIANSRM</sequence>
<dbReference type="SUPFAM" id="SSF54913">
    <property type="entry name" value="GlnB-like"/>
    <property type="match status" value="1"/>
</dbReference>
<dbReference type="Proteomes" id="UP001165060">
    <property type="component" value="Unassembled WGS sequence"/>
</dbReference>
<organism evidence="2 3">
    <name type="scientific">Tetraparma gracilis</name>
    <dbReference type="NCBI Taxonomy" id="2962635"/>
    <lineage>
        <taxon>Eukaryota</taxon>
        <taxon>Sar</taxon>
        <taxon>Stramenopiles</taxon>
        <taxon>Ochrophyta</taxon>
        <taxon>Bolidophyceae</taxon>
        <taxon>Parmales</taxon>
        <taxon>Triparmaceae</taxon>
        <taxon>Tetraparma</taxon>
    </lineage>
</organism>
<keyword evidence="3" id="KW-1185">Reference proteome</keyword>
<dbReference type="Gene3D" id="3.30.70.120">
    <property type="match status" value="1"/>
</dbReference>
<dbReference type="EMBL" id="BRYB01002923">
    <property type="protein sequence ID" value="GMI27560.1"/>
    <property type="molecule type" value="Genomic_DNA"/>
</dbReference>